<dbReference type="EMBL" id="JBHMEW010000048">
    <property type="protein sequence ID" value="MFB9211431.1"/>
    <property type="molecule type" value="Genomic_DNA"/>
</dbReference>
<feature type="transmembrane region" description="Helical" evidence="4">
    <location>
        <begin position="341"/>
        <end position="360"/>
    </location>
</feature>
<dbReference type="Gene3D" id="3.90.550.10">
    <property type="entry name" value="Spore Coat Polysaccharide Biosynthesis Protein SpsA, Chain A"/>
    <property type="match status" value="1"/>
</dbReference>
<dbReference type="PANTHER" id="PTHR43630">
    <property type="entry name" value="POLY-BETA-1,6-N-ACETYL-D-GLUCOSAMINE SYNTHASE"/>
    <property type="match status" value="1"/>
</dbReference>
<dbReference type="Proteomes" id="UP001589654">
    <property type="component" value="Unassembled WGS sequence"/>
</dbReference>
<evidence type="ECO:0000313" key="6">
    <source>
        <dbReference type="EMBL" id="MFB9211431.1"/>
    </source>
</evidence>
<dbReference type="Pfam" id="PF00535">
    <property type="entry name" value="Glycos_transf_2"/>
    <property type="match status" value="1"/>
</dbReference>
<comment type="similarity">
    <text evidence="1">Belongs to the glycosyltransferase 2 family.</text>
</comment>
<dbReference type="GO" id="GO:0016757">
    <property type="term" value="F:glycosyltransferase activity"/>
    <property type="evidence" value="ECO:0007669"/>
    <property type="project" value="UniProtKB-KW"/>
</dbReference>
<organism evidence="6 7">
    <name type="scientific">Echinicola jeungdonensis</name>
    <dbReference type="NCBI Taxonomy" id="709343"/>
    <lineage>
        <taxon>Bacteria</taxon>
        <taxon>Pseudomonadati</taxon>
        <taxon>Bacteroidota</taxon>
        <taxon>Cytophagia</taxon>
        <taxon>Cytophagales</taxon>
        <taxon>Cyclobacteriaceae</taxon>
        <taxon>Echinicola</taxon>
    </lineage>
</organism>
<keyword evidence="2 6" id="KW-0328">Glycosyltransferase</keyword>
<dbReference type="RefSeq" id="WP_290246605.1">
    <property type="nucleotide sequence ID" value="NZ_JAUFQT010000001.1"/>
</dbReference>
<dbReference type="InterPro" id="IPR001173">
    <property type="entry name" value="Glyco_trans_2-like"/>
</dbReference>
<reference evidence="6 7" key="1">
    <citation type="submission" date="2024-09" db="EMBL/GenBank/DDBJ databases">
        <authorList>
            <person name="Sun Q."/>
            <person name="Mori K."/>
        </authorList>
    </citation>
    <scope>NUCLEOTIDE SEQUENCE [LARGE SCALE GENOMIC DNA]</scope>
    <source>
        <strain evidence="6 7">CECT 7682</strain>
    </source>
</reference>
<evidence type="ECO:0000256" key="1">
    <source>
        <dbReference type="ARBA" id="ARBA00006739"/>
    </source>
</evidence>
<proteinExistence type="inferred from homology"/>
<evidence type="ECO:0000256" key="2">
    <source>
        <dbReference type="ARBA" id="ARBA00022676"/>
    </source>
</evidence>
<gene>
    <name evidence="6" type="ORF">ACFFUR_06415</name>
</gene>
<evidence type="ECO:0000313" key="7">
    <source>
        <dbReference type="Proteomes" id="UP001589654"/>
    </source>
</evidence>
<keyword evidence="4" id="KW-0812">Transmembrane</keyword>
<keyword evidence="3 6" id="KW-0808">Transferase</keyword>
<evidence type="ECO:0000256" key="3">
    <source>
        <dbReference type="ARBA" id="ARBA00022679"/>
    </source>
</evidence>
<comment type="caution">
    <text evidence="6">The sequence shown here is derived from an EMBL/GenBank/DDBJ whole genome shotgun (WGS) entry which is preliminary data.</text>
</comment>
<feature type="transmembrane region" description="Helical" evidence="4">
    <location>
        <begin position="282"/>
        <end position="303"/>
    </location>
</feature>
<dbReference type="SUPFAM" id="SSF53448">
    <property type="entry name" value="Nucleotide-diphospho-sugar transferases"/>
    <property type="match status" value="1"/>
</dbReference>
<keyword evidence="7" id="KW-1185">Reference proteome</keyword>
<dbReference type="InterPro" id="IPR029044">
    <property type="entry name" value="Nucleotide-diphossugar_trans"/>
</dbReference>
<sequence length="375" mass="42229">MGMNLLVIFFLGAALLYGLVLVVLADKWKTVHGPISSKKSPFPVTLLVPFRDEKPNLESLIESLGQLTYSQLEIILIDDHSSDGGRLLAEEVINKKEIRNCHVVLSPAQGKKGAIEFGVMLSTGNIILTTDADCQFPPDWVERMVQPFWDEKVQMVAGPVISKSQGNMWDYFQQIEWASILLVTQAFFKWKRPIMCSGANLAYRKEAFQQAGGYFGNHSVLSGDDAFLLYKINHYYGPKAITYLPYRENLVVTSTATDWKGLVEQRARWANKWNKHQKKSNFGTAIGMVGFALVFLFSLGLLVEKQFSAFVLFWGIKVGAEYWALGHVLNELLIPTPWYSYIYASLLHPIYSVVVAGKALTGKFSWKGRDNISNQ</sequence>
<keyword evidence="4" id="KW-1133">Transmembrane helix</keyword>
<name>A0ABV5J3M9_9BACT</name>
<keyword evidence="4" id="KW-0472">Membrane</keyword>
<dbReference type="PANTHER" id="PTHR43630:SF1">
    <property type="entry name" value="POLY-BETA-1,6-N-ACETYL-D-GLUCOSAMINE SYNTHASE"/>
    <property type="match status" value="1"/>
</dbReference>
<evidence type="ECO:0000259" key="5">
    <source>
        <dbReference type="Pfam" id="PF00535"/>
    </source>
</evidence>
<dbReference type="EC" id="2.4.-.-" evidence="6"/>
<feature type="domain" description="Glycosyltransferase 2-like" evidence="5">
    <location>
        <begin position="46"/>
        <end position="210"/>
    </location>
</feature>
<evidence type="ECO:0000256" key="4">
    <source>
        <dbReference type="SAM" id="Phobius"/>
    </source>
</evidence>
<protein>
    <submittedName>
        <fullName evidence="6">Glycosyltransferase</fullName>
        <ecNumber evidence="6">2.4.-.-</ecNumber>
    </submittedName>
</protein>
<accession>A0ABV5J3M9</accession>